<gene>
    <name evidence="1" type="ORF">DSM101010T_17750</name>
</gene>
<proteinExistence type="predicted"/>
<organism evidence="1 2">
    <name type="scientific">Desulfovibrio subterraneus</name>
    <dbReference type="NCBI Taxonomy" id="2718620"/>
    <lineage>
        <taxon>Bacteria</taxon>
        <taxon>Pseudomonadati</taxon>
        <taxon>Thermodesulfobacteriota</taxon>
        <taxon>Desulfovibrionia</taxon>
        <taxon>Desulfovibrionales</taxon>
        <taxon>Desulfovibrionaceae</taxon>
        <taxon>Desulfovibrio</taxon>
    </lineage>
</organism>
<accession>A0A7J0BIC0</accession>
<dbReference type="InterPro" id="IPR019734">
    <property type="entry name" value="TPR_rpt"/>
</dbReference>
<dbReference type="RefSeq" id="WP_174405074.1">
    <property type="nucleotide sequence ID" value="NZ_BLVO01000013.1"/>
</dbReference>
<dbReference type="Gene3D" id="1.25.40.10">
    <property type="entry name" value="Tetratricopeptide repeat domain"/>
    <property type="match status" value="1"/>
</dbReference>
<evidence type="ECO:0000313" key="1">
    <source>
        <dbReference type="EMBL" id="GFM33410.1"/>
    </source>
</evidence>
<keyword evidence="2" id="KW-1185">Reference proteome</keyword>
<dbReference type="EMBL" id="BLVO01000013">
    <property type="protein sequence ID" value="GFM33410.1"/>
    <property type="molecule type" value="Genomic_DNA"/>
</dbReference>
<dbReference type="InterPro" id="IPR011990">
    <property type="entry name" value="TPR-like_helical_dom_sf"/>
</dbReference>
<evidence type="ECO:0000313" key="2">
    <source>
        <dbReference type="Proteomes" id="UP000503840"/>
    </source>
</evidence>
<comment type="caution">
    <text evidence="1">The sequence shown here is derived from an EMBL/GenBank/DDBJ whole genome shotgun (WGS) entry which is preliminary data.</text>
</comment>
<dbReference type="SUPFAM" id="SSF48452">
    <property type="entry name" value="TPR-like"/>
    <property type="match status" value="1"/>
</dbReference>
<dbReference type="Pfam" id="PF13174">
    <property type="entry name" value="TPR_6"/>
    <property type="match status" value="1"/>
</dbReference>
<evidence type="ECO:0008006" key="3">
    <source>
        <dbReference type="Google" id="ProtNLM"/>
    </source>
</evidence>
<reference evidence="1 2" key="1">
    <citation type="submission" date="2020-05" db="EMBL/GenBank/DDBJ databases">
        <title>Draft genome sequence of Desulfovibrio sp. strain HN2T.</title>
        <authorList>
            <person name="Ueno A."/>
            <person name="Tamazawa S."/>
            <person name="Tamamura S."/>
            <person name="Murakami T."/>
            <person name="Kiyama T."/>
            <person name="Inomata H."/>
            <person name="Amano Y."/>
            <person name="Miyakawa K."/>
            <person name="Tamaki H."/>
            <person name="Naganuma T."/>
            <person name="Kaneko K."/>
        </authorList>
    </citation>
    <scope>NUCLEOTIDE SEQUENCE [LARGE SCALE GENOMIC DNA]</scope>
    <source>
        <strain evidence="1 2">HN2</strain>
    </source>
</reference>
<protein>
    <recommendedName>
        <fullName evidence="3">TPR repeat-containing protein</fullName>
    </recommendedName>
</protein>
<name>A0A7J0BIC0_9BACT</name>
<sequence>MGAADSAESSGSSPFAGKPLKGVFSLEQSAVIGHGTTKRNTKSLQYFYVMEEPDGRCSVRLINSNHLPSGEAEYASLDQVMQDYTPEPDFYHEKVFPAMRELGKTIARGERHLKNGEPYSAELEFLAALKLDEDNVRATFGLGLAYLDREQVDKADVVFRKLVKMRAAFEREHKHMFNAFGINLRRNHMFSQALGFYARAQQLCGADDHLMFNMARCLCDAGDNDGCCTYLRKALELNPHQKEAASLLRLVEKRKG</sequence>
<dbReference type="Proteomes" id="UP000503840">
    <property type="component" value="Unassembled WGS sequence"/>
</dbReference>
<dbReference type="AlphaFoldDB" id="A0A7J0BIC0"/>